<evidence type="ECO:0000313" key="3">
    <source>
        <dbReference type="Proteomes" id="UP001500655"/>
    </source>
</evidence>
<organism evidence="2 3">
    <name type="scientific">Luedemannella helvata</name>
    <dbReference type="NCBI Taxonomy" id="349315"/>
    <lineage>
        <taxon>Bacteria</taxon>
        <taxon>Bacillati</taxon>
        <taxon>Actinomycetota</taxon>
        <taxon>Actinomycetes</taxon>
        <taxon>Micromonosporales</taxon>
        <taxon>Micromonosporaceae</taxon>
        <taxon>Luedemannella</taxon>
    </lineage>
</organism>
<protein>
    <submittedName>
        <fullName evidence="2">SGNH/GDSL hydrolase family protein</fullName>
    </submittedName>
</protein>
<dbReference type="Gene3D" id="3.40.50.1110">
    <property type="entry name" value="SGNH hydrolase"/>
    <property type="match status" value="1"/>
</dbReference>
<dbReference type="Pfam" id="PF13472">
    <property type="entry name" value="Lipase_GDSL_2"/>
    <property type="match status" value="1"/>
</dbReference>
<dbReference type="EMBL" id="BAAALS010000010">
    <property type="protein sequence ID" value="GAA1753213.1"/>
    <property type="molecule type" value="Genomic_DNA"/>
</dbReference>
<keyword evidence="3" id="KW-1185">Reference proteome</keyword>
<dbReference type="CDD" id="cd01834">
    <property type="entry name" value="SGNH_hydrolase_like_2"/>
    <property type="match status" value="1"/>
</dbReference>
<gene>
    <name evidence="2" type="ORF">GCM10009681_25230</name>
</gene>
<dbReference type="InterPro" id="IPR036514">
    <property type="entry name" value="SGNH_hydro_sf"/>
</dbReference>
<dbReference type="SUPFAM" id="SSF52266">
    <property type="entry name" value="SGNH hydrolase"/>
    <property type="match status" value="1"/>
</dbReference>
<dbReference type="PANTHER" id="PTHR30383:SF5">
    <property type="entry name" value="SGNH HYDROLASE-TYPE ESTERASE DOMAIN-CONTAINING PROTEIN"/>
    <property type="match status" value="1"/>
</dbReference>
<dbReference type="PROSITE" id="PS01098">
    <property type="entry name" value="LIPASE_GDSL_SER"/>
    <property type="match status" value="1"/>
</dbReference>
<name>A0ABN2KD51_9ACTN</name>
<dbReference type="GO" id="GO:0016787">
    <property type="term" value="F:hydrolase activity"/>
    <property type="evidence" value="ECO:0007669"/>
    <property type="project" value="UniProtKB-KW"/>
</dbReference>
<evidence type="ECO:0000313" key="2">
    <source>
        <dbReference type="EMBL" id="GAA1753213.1"/>
    </source>
</evidence>
<dbReference type="Proteomes" id="UP001500655">
    <property type="component" value="Unassembled WGS sequence"/>
</dbReference>
<dbReference type="InterPro" id="IPR013830">
    <property type="entry name" value="SGNH_hydro"/>
</dbReference>
<dbReference type="PANTHER" id="PTHR30383">
    <property type="entry name" value="THIOESTERASE 1/PROTEASE 1/LYSOPHOSPHOLIPASE L1"/>
    <property type="match status" value="1"/>
</dbReference>
<comment type="caution">
    <text evidence="2">The sequence shown here is derived from an EMBL/GenBank/DDBJ whole genome shotgun (WGS) entry which is preliminary data.</text>
</comment>
<feature type="domain" description="SGNH hydrolase-type esterase" evidence="1">
    <location>
        <begin position="19"/>
        <end position="203"/>
    </location>
</feature>
<sequence>MSYPSHVTITIPPGATVLFIGDSITDAGRDRANPHDLGHGYALIAAARFSARHPRLGVRFVNRGIGGDRVRDLRERWTEDCLDVNPAVVSVMIGINDTWRRFDSGEVTSIEDYERDYRAVLTAAREVRTASFVLIEPFLLPVTDAQHAWRADLDPRIAVTRRLAADFGAALVPADGLFARAAADVGPYPWTTDGVHLTPAGDALLAEEWLHAISPPA</sequence>
<evidence type="ECO:0000259" key="1">
    <source>
        <dbReference type="Pfam" id="PF13472"/>
    </source>
</evidence>
<dbReference type="InterPro" id="IPR051532">
    <property type="entry name" value="Ester_Hydrolysis_Enzymes"/>
</dbReference>
<keyword evidence="2" id="KW-0378">Hydrolase</keyword>
<dbReference type="InterPro" id="IPR008265">
    <property type="entry name" value="Lipase_GDSL_AS"/>
</dbReference>
<proteinExistence type="predicted"/>
<reference evidence="3" key="1">
    <citation type="journal article" date="2019" name="Int. J. Syst. Evol. Microbiol.">
        <title>The Global Catalogue of Microorganisms (GCM) 10K type strain sequencing project: providing services to taxonomists for standard genome sequencing and annotation.</title>
        <authorList>
            <consortium name="The Broad Institute Genomics Platform"/>
            <consortium name="The Broad Institute Genome Sequencing Center for Infectious Disease"/>
            <person name="Wu L."/>
            <person name="Ma J."/>
        </authorList>
    </citation>
    <scope>NUCLEOTIDE SEQUENCE [LARGE SCALE GENOMIC DNA]</scope>
    <source>
        <strain evidence="3">JCM 13249</strain>
    </source>
</reference>
<accession>A0ABN2KD51</accession>